<sequence length="872" mass="98023">MVSRKRAHSEMETPPEQRPQEPDLLKRLRDCWELANLMQYIFTFGKVMKIDEDFDIEDLETECLKPGPSEKLLDIGVSLLKFVSSHRGLTPQNFDEYTRRQYNAKAPNVPNPFGDEEEPRRFNDFDLFLKLRILYQLSVWTFWSPDRIREKMPEQKELEQTQWRIEELGYDREDHLYYVLDDNRLYRRTDPPIPPPIPPKPKANTKKARAAAKAAKRRKLSEAASAKDEDEEGRRDSPDDNSEDTSGGLRWECIAITLSEYQEFIDTLRKTKDPNEQILRDRLVSEVVPVIEKLEEAQQRKRAKQEKELHNMQLLARAKRSSRIAGKQERERQEKEAAEASQKQEADLAVARKEQEKHKKMEQERNYRMMTREQRIKDREQRRLLHEAELARMAEEQKKLEIGESRVSERHLRAEIERRKKTLEELAEEDQWIFDCCGCGIHGKNLDDGSHSVACEKCNVWQHSRCLGIPRYEAEKDNFHFVCDDCKRREDESKRPKIPPLKFRIGLSSSPPSPAKATLNGVNQQGAEKQTRLLKDITASNHTQDEPVNSPINPNLLISAQNPTDHQANGVRGVPNSPSPKLASQVAFNGSSSPLDGLLVAPKSPSKAANGLTLSPKSRRLTSQHPSQPSTQSSHHLGNPGTTSLASQRPSSSHSAHSPTSLSPIQNRPSMSPTQGNPDVGPLAGFPSSVFSNDSVPSTPFGARQVSQSFNSNIPSSSSFERRSSFSAMTTSVNNSFSHPLSAPGSQNIPFSGLSPTKQSPRAVSTGSIRSMSVIPPVQKLVPSPKLMGRSSPDAPIPAPVKSMTLKQEGCRQLENEVMARTEVPHCLQTPTSRPPLAAPPLSLNLPEATHHQPPSQPVQDAVQTAQGINGH</sequence>
<feature type="domain" description="Zinc finger PHD-type" evidence="5">
    <location>
        <begin position="435"/>
        <end position="487"/>
    </location>
</feature>
<feature type="compositionally biased region" description="Polar residues" evidence="4">
    <location>
        <begin position="858"/>
        <end position="872"/>
    </location>
</feature>
<dbReference type="SMART" id="SM00249">
    <property type="entry name" value="PHD"/>
    <property type="match status" value="1"/>
</dbReference>
<dbReference type="GO" id="GO:0031213">
    <property type="term" value="C:RSF complex"/>
    <property type="evidence" value="ECO:0007669"/>
    <property type="project" value="InterPro"/>
</dbReference>
<feature type="region of interest" description="Disordered" evidence="4">
    <location>
        <begin position="319"/>
        <end position="346"/>
    </location>
</feature>
<comment type="caution">
    <text evidence="6">The sequence shown here is derived from an EMBL/GenBank/DDBJ whole genome shotgun (WGS) entry which is preliminary data.</text>
</comment>
<dbReference type="InterPro" id="IPR028938">
    <property type="entry name" value="Rsf1-like"/>
</dbReference>
<feature type="compositionally biased region" description="Polar residues" evidence="4">
    <location>
        <begin position="541"/>
        <end position="567"/>
    </location>
</feature>
<dbReference type="GO" id="GO:0008270">
    <property type="term" value="F:zinc ion binding"/>
    <property type="evidence" value="ECO:0007669"/>
    <property type="project" value="UniProtKB-KW"/>
</dbReference>
<accession>A0A232M1F3</accession>
<feature type="region of interest" description="Disordered" evidence="4">
    <location>
        <begin position="187"/>
        <end position="248"/>
    </location>
</feature>
<dbReference type="GO" id="GO:0006355">
    <property type="term" value="P:regulation of DNA-templated transcription"/>
    <property type="evidence" value="ECO:0007669"/>
    <property type="project" value="InterPro"/>
</dbReference>
<evidence type="ECO:0000313" key="7">
    <source>
        <dbReference type="Proteomes" id="UP000243515"/>
    </source>
</evidence>
<evidence type="ECO:0000259" key="5">
    <source>
        <dbReference type="SMART" id="SM00249"/>
    </source>
</evidence>
<dbReference type="Proteomes" id="UP000243515">
    <property type="component" value="Unassembled WGS sequence"/>
</dbReference>
<feature type="compositionally biased region" description="Basic residues" evidence="4">
    <location>
        <begin position="203"/>
        <end position="219"/>
    </location>
</feature>
<feature type="compositionally biased region" description="Pro residues" evidence="4">
    <location>
        <begin position="191"/>
        <end position="201"/>
    </location>
</feature>
<feature type="compositionally biased region" description="Polar residues" evidence="4">
    <location>
        <begin position="664"/>
        <end position="677"/>
    </location>
</feature>
<evidence type="ECO:0000256" key="2">
    <source>
        <dbReference type="ARBA" id="ARBA00022771"/>
    </source>
</evidence>
<dbReference type="InterPro" id="IPR011011">
    <property type="entry name" value="Znf_FYVE_PHD"/>
</dbReference>
<proteinExistence type="predicted"/>
<dbReference type="PANTHER" id="PTHR14296:SF3">
    <property type="entry name" value="DIKAR, ISOFORM F"/>
    <property type="match status" value="1"/>
</dbReference>
<evidence type="ECO:0000313" key="6">
    <source>
        <dbReference type="EMBL" id="OXV10213.1"/>
    </source>
</evidence>
<dbReference type="AlphaFoldDB" id="A0A232M1F3"/>
<dbReference type="Gene3D" id="3.30.40.10">
    <property type="entry name" value="Zinc/RING finger domain, C3HC4 (zinc finger)"/>
    <property type="match status" value="1"/>
</dbReference>
<feature type="compositionally biased region" description="Basic and acidic residues" evidence="4">
    <location>
        <begin position="326"/>
        <end position="346"/>
    </location>
</feature>
<feature type="compositionally biased region" description="Polar residues" evidence="4">
    <location>
        <begin position="689"/>
        <end position="698"/>
    </location>
</feature>
<keyword evidence="2" id="KW-0863">Zinc-finger</keyword>
<protein>
    <recommendedName>
        <fullName evidence="5">Zinc finger PHD-type domain-containing protein</fullName>
    </recommendedName>
</protein>
<feature type="region of interest" description="Disordered" evidence="4">
    <location>
        <begin position="500"/>
        <end position="529"/>
    </location>
</feature>
<evidence type="ECO:0000256" key="4">
    <source>
        <dbReference type="SAM" id="MobiDB-lite"/>
    </source>
</evidence>
<dbReference type="InterPro" id="IPR013083">
    <property type="entry name" value="Znf_RING/FYVE/PHD"/>
</dbReference>
<keyword evidence="1" id="KW-0479">Metal-binding</keyword>
<reference evidence="6 7" key="1">
    <citation type="journal article" date="2015" name="Environ. Microbiol.">
        <title>Metagenome sequence of Elaphomyces granulatus from sporocarp tissue reveals Ascomycota ectomycorrhizal fingerprints of genome expansion and a Proteobacteria-rich microbiome.</title>
        <authorList>
            <person name="Quandt C.A."/>
            <person name="Kohler A."/>
            <person name="Hesse C.N."/>
            <person name="Sharpton T.J."/>
            <person name="Martin F."/>
            <person name="Spatafora J.W."/>
        </authorList>
    </citation>
    <scope>NUCLEOTIDE SEQUENCE [LARGE SCALE GENOMIC DNA]</scope>
    <source>
        <strain evidence="6 7">OSC145934</strain>
    </source>
</reference>
<feature type="region of interest" description="Disordered" evidence="4">
    <location>
        <begin position="1"/>
        <end position="22"/>
    </location>
</feature>
<dbReference type="SUPFAM" id="SSF57903">
    <property type="entry name" value="FYVE/PHD zinc finger"/>
    <property type="match status" value="1"/>
</dbReference>
<feature type="region of interest" description="Disordered" evidence="4">
    <location>
        <begin position="782"/>
        <end position="801"/>
    </location>
</feature>
<dbReference type="EMBL" id="NPHW01003054">
    <property type="protein sequence ID" value="OXV10213.1"/>
    <property type="molecule type" value="Genomic_DNA"/>
</dbReference>
<dbReference type="PROSITE" id="PS01359">
    <property type="entry name" value="ZF_PHD_1"/>
    <property type="match status" value="1"/>
</dbReference>
<feature type="compositionally biased region" description="Low complexity" evidence="4">
    <location>
        <begin position="707"/>
        <end position="719"/>
    </location>
</feature>
<keyword evidence="3" id="KW-0862">Zinc</keyword>
<gene>
    <name evidence="6" type="ORF">Egran_02026</name>
</gene>
<dbReference type="InterPro" id="IPR001965">
    <property type="entry name" value="Znf_PHD"/>
</dbReference>
<evidence type="ECO:0000256" key="3">
    <source>
        <dbReference type="ARBA" id="ARBA00022833"/>
    </source>
</evidence>
<feature type="compositionally biased region" description="Low complexity" evidence="4">
    <location>
        <begin position="644"/>
        <end position="663"/>
    </location>
</feature>
<name>A0A232M1F3_9EURO</name>
<organism evidence="6 7">
    <name type="scientific">Elaphomyces granulatus</name>
    <dbReference type="NCBI Taxonomy" id="519963"/>
    <lineage>
        <taxon>Eukaryota</taxon>
        <taxon>Fungi</taxon>
        <taxon>Dikarya</taxon>
        <taxon>Ascomycota</taxon>
        <taxon>Pezizomycotina</taxon>
        <taxon>Eurotiomycetes</taxon>
        <taxon>Eurotiomycetidae</taxon>
        <taxon>Eurotiales</taxon>
        <taxon>Elaphomycetaceae</taxon>
        <taxon>Elaphomyces</taxon>
    </lineage>
</organism>
<evidence type="ECO:0000256" key="1">
    <source>
        <dbReference type="ARBA" id="ARBA00022723"/>
    </source>
</evidence>
<keyword evidence="7" id="KW-1185">Reference proteome</keyword>
<dbReference type="InterPro" id="IPR019786">
    <property type="entry name" value="Zinc_finger_PHD-type_CS"/>
</dbReference>
<feature type="compositionally biased region" description="Low complexity" evidence="4">
    <location>
        <begin position="623"/>
        <end position="636"/>
    </location>
</feature>
<dbReference type="PANTHER" id="PTHR14296">
    <property type="entry name" value="REMODELING AND SPACING FACTOR 1"/>
    <property type="match status" value="1"/>
</dbReference>
<feature type="region of interest" description="Disordered" evidence="4">
    <location>
        <begin position="828"/>
        <end position="872"/>
    </location>
</feature>
<dbReference type="OrthoDB" id="303107at2759"/>
<feature type="region of interest" description="Disordered" evidence="4">
    <location>
        <begin position="541"/>
        <end position="720"/>
    </location>
</feature>